<name>A0A1Q6GM44_9BACT</name>
<dbReference type="InterPro" id="IPR008254">
    <property type="entry name" value="Flavodoxin/NO_synth"/>
</dbReference>
<dbReference type="SUPFAM" id="SSF52218">
    <property type="entry name" value="Flavoproteins"/>
    <property type="match status" value="1"/>
</dbReference>
<comment type="similarity">
    <text evidence="2">In the N-terminal section; belongs to the zinc metallo-hydrolase group 3 family.</text>
</comment>
<dbReference type="SUPFAM" id="SSF56281">
    <property type="entry name" value="Metallo-hydrolase/oxidoreductase"/>
    <property type="match status" value="1"/>
</dbReference>
<dbReference type="InterPro" id="IPR001279">
    <property type="entry name" value="Metallo-B-lactamas"/>
</dbReference>
<dbReference type="Proteomes" id="UP000284916">
    <property type="component" value="Unassembled WGS sequence"/>
</dbReference>
<dbReference type="Proteomes" id="UP000722357">
    <property type="component" value="Unassembled WGS sequence"/>
</dbReference>
<proteinExistence type="inferred from homology"/>
<dbReference type="GO" id="GO:0009055">
    <property type="term" value="F:electron transfer activity"/>
    <property type="evidence" value="ECO:0007669"/>
    <property type="project" value="InterPro"/>
</dbReference>
<dbReference type="PIRSF" id="PIRSF005243">
    <property type="entry name" value="ROO"/>
    <property type="match status" value="1"/>
</dbReference>
<sequence length="396" mass="44848">MEIKGKVHYVGVNDRTKALFENLWPLPYGVSYNSYLIADDDMVALVDTVDVAFFEVYIKKIRSVIGDRKINYLIINHMEPDHSGSIALIKKYYPEIVLVGNKKTFEMVEGYYGVTGERYVVGDGDFLKLGHHSLRFYLVPMVHWPETMVTFDETEGILFSGDAFGCFGALNGGCIDRNINTDIYWNEMRRYYANIVGKFGNPVQKALQKCGGLPIKTICPTHGPVWEECIPQVVDMYDKLSRYEGEEGVVIVYGTMYGNTEELAEAIAEELSAQGIKNIILHNVSHTHHSYILADIFKYKALIAGCTTYNMHLYPEMESLLSKVAAREMKNRLFGYFGSFTWASAAVKKLGEFTEKLKFEVVGNPVEMKQSMKADNYAQAKELAKAMADRLKADRK</sequence>
<dbReference type="PROSITE" id="PS00201">
    <property type="entry name" value="FLAVODOXIN"/>
    <property type="match status" value="1"/>
</dbReference>
<dbReference type="SMART" id="SM00849">
    <property type="entry name" value="Lactamase_B"/>
    <property type="match status" value="1"/>
</dbReference>
<dbReference type="GO" id="GO:0010181">
    <property type="term" value="F:FMN binding"/>
    <property type="evidence" value="ECO:0007669"/>
    <property type="project" value="InterPro"/>
</dbReference>
<dbReference type="PANTHER" id="PTHR43717:SF1">
    <property type="entry name" value="ANAEROBIC NITRIC OXIDE REDUCTASE FLAVORUBREDOXIN"/>
    <property type="match status" value="1"/>
</dbReference>
<dbReference type="Pfam" id="PF19583">
    <property type="entry name" value="ODP"/>
    <property type="match status" value="1"/>
</dbReference>
<dbReference type="Gene3D" id="3.40.50.360">
    <property type="match status" value="1"/>
</dbReference>
<dbReference type="InterPro" id="IPR001226">
    <property type="entry name" value="Flavodoxin_CS"/>
</dbReference>
<dbReference type="EMBL" id="DYWE01000123">
    <property type="protein sequence ID" value="HJF82353.1"/>
    <property type="molecule type" value="Genomic_DNA"/>
</dbReference>
<gene>
    <name evidence="5" type="ORF">BHV76_03075</name>
    <name evidence="6" type="ORF">DW035_11875</name>
    <name evidence="4" type="ORF">K8V40_12030</name>
</gene>
<dbReference type="GO" id="GO:0046872">
    <property type="term" value="F:metal ion binding"/>
    <property type="evidence" value="ECO:0007669"/>
    <property type="project" value="InterPro"/>
</dbReference>
<reference evidence="6 8" key="2">
    <citation type="submission" date="2018-08" db="EMBL/GenBank/DDBJ databases">
        <title>A genome reference for cultivated species of the human gut microbiota.</title>
        <authorList>
            <person name="Zou Y."/>
            <person name="Xue W."/>
            <person name="Luo G."/>
        </authorList>
    </citation>
    <scope>NUCLEOTIDE SEQUENCE [LARGE SCALE GENOMIC DNA]</scope>
    <source>
        <strain evidence="6 8">AF39-11</strain>
    </source>
</reference>
<protein>
    <submittedName>
        <fullName evidence="6">FprA family A-type flavoprotein</fullName>
    </submittedName>
</protein>
<dbReference type="InterPro" id="IPR045761">
    <property type="entry name" value="ODP_dom"/>
</dbReference>
<dbReference type="Gene3D" id="3.60.15.10">
    <property type="entry name" value="Ribonuclease Z/Hydroxyacylglutathione hydrolase-like"/>
    <property type="match status" value="1"/>
</dbReference>
<evidence type="ECO:0000313" key="5">
    <source>
        <dbReference type="EMBL" id="OKZ11989.1"/>
    </source>
</evidence>
<dbReference type="EMBL" id="QROI01000018">
    <property type="protein sequence ID" value="RHL13552.1"/>
    <property type="molecule type" value="Genomic_DNA"/>
</dbReference>
<dbReference type="InterPro" id="IPR016440">
    <property type="entry name" value="Rubredoxin-O_OxRdtase"/>
</dbReference>
<dbReference type="InterPro" id="IPR036866">
    <property type="entry name" value="RibonucZ/Hydroxyglut_hydro"/>
</dbReference>
<dbReference type="GO" id="GO:0016491">
    <property type="term" value="F:oxidoreductase activity"/>
    <property type="evidence" value="ECO:0007669"/>
    <property type="project" value="InterPro"/>
</dbReference>
<feature type="domain" description="Flavodoxin-like" evidence="3">
    <location>
        <begin position="249"/>
        <end position="388"/>
    </location>
</feature>
<dbReference type="PROSITE" id="PS50902">
    <property type="entry name" value="FLAVODOXIN_LIKE"/>
    <property type="match status" value="1"/>
</dbReference>
<dbReference type="AlphaFoldDB" id="A0A1Q6GM44"/>
<accession>A0A1Q6GM44</accession>
<comment type="cofactor">
    <cofactor evidence="1">
        <name>FMN</name>
        <dbReference type="ChEBI" id="CHEBI:58210"/>
    </cofactor>
</comment>
<dbReference type="CDD" id="cd07709">
    <property type="entry name" value="flavodiiron_proteins_MBL-fold"/>
    <property type="match status" value="1"/>
</dbReference>
<dbReference type="Proteomes" id="UP000186685">
    <property type="component" value="Unassembled WGS sequence"/>
</dbReference>
<dbReference type="InterPro" id="IPR029039">
    <property type="entry name" value="Flavoprotein-like_sf"/>
</dbReference>
<evidence type="ECO:0000256" key="2">
    <source>
        <dbReference type="ARBA" id="ARBA00007121"/>
    </source>
</evidence>
<reference evidence="5 7" key="1">
    <citation type="journal article" date="2016" name="Nat. Biotechnol.">
        <title>Measurement of bacterial replication rates in microbial communities.</title>
        <authorList>
            <person name="Brown C.T."/>
            <person name="Olm M.R."/>
            <person name="Thomas B.C."/>
            <person name="Banfield J.F."/>
        </authorList>
    </citation>
    <scope>NUCLEOTIDE SEQUENCE [LARGE SCALE GENOMIC DNA]</scope>
    <source>
        <strain evidence="5">45_130</strain>
    </source>
</reference>
<dbReference type="EMBL" id="MNQR01000010">
    <property type="protein sequence ID" value="OKZ11989.1"/>
    <property type="molecule type" value="Genomic_DNA"/>
</dbReference>
<evidence type="ECO:0000313" key="8">
    <source>
        <dbReference type="Proteomes" id="UP000284916"/>
    </source>
</evidence>
<evidence type="ECO:0000313" key="4">
    <source>
        <dbReference type="EMBL" id="HJF82353.1"/>
    </source>
</evidence>
<evidence type="ECO:0000313" key="7">
    <source>
        <dbReference type="Proteomes" id="UP000186685"/>
    </source>
</evidence>
<dbReference type="RefSeq" id="WP_007562072.1">
    <property type="nucleotide sequence ID" value="NZ_CABKPU010000005.1"/>
</dbReference>
<reference evidence="4" key="4">
    <citation type="submission" date="2021-09" db="EMBL/GenBank/DDBJ databases">
        <authorList>
            <person name="Gilroy R."/>
        </authorList>
    </citation>
    <scope>NUCLEOTIDE SEQUENCE</scope>
    <source>
        <strain evidence="4">9794</strain>
    </source>
</reference>
<evidence type="ECO:0000313" key="6">
    <source>
        <dbReference type="EMBL" id="RHL13552.1"/>
    </source>
</evidence>
<dbReference type="Pfam" id="PF00258">
    <property type="entry name" value="Flavodoxin_1"/>
    <property type="match status" value="1"/>
</dbReference>
<dbReference type="GeneID" id="43185271"/>
<dbReference type="PANTHER" id="PTHR43717">
    <property type="entry name" value="ANAEROBIC NITRIC OXIDE REDUCTASE FLAVORUBREDOXIN"/>
    <property type="match status" value="1"/>
</dbReference>
<evidence type="ECO:0000259" key="3">
    <source>
        <dbReference type="PROSITE" id="PS50902"/>
    </source>
</evidence>
<organism evidence="6 8">
    <name type="scientific">Phocaeicola plebeius</name>
    <dbReference type="NCBI Taxonomy" id="310297"/>
    <lineage>
        <taxon>Bacteria</taxon>
        <taxon>Pseudomonadati</taxon>
        <taxon>Bacteroidota</taxon>
        <taxon>Bacteroidia</taxon>
        <taxon>Bacteroidales</taxon>
        <taxon>Bacteroidaceae</taxon>
        <taxon>Phocaeicola</taxon>
    </lineage>
</organism>
<evidence type="ECO:0000256" key="1">
    <source>
        <dbReference type="ARBA" id="ARBA00001917"/>
    </source>
</evidence>
<comment type="caution">
    <text evidence="6">The sequence shown here is derived from an EMBL/GenBank/DDBJ whole genome shotgun (WGS) entry which is preliminary data.</text>
</comment>
<reference evidence="4" key="3">
    <citation type="journal article" date="2021" name="PeerJ">
        <title>Extensive microbial diversity within the chicken gut microbiome revealed by metagenomics and culture.</title>
        <authorList>
            <person name="Gilroy R."/>
            <person name="Ravi A."/>
            <person name="Getino M."/>
            <person name="Pursley I."/>
            <person name="Horton D.L."/>
            <person name="Alikhan N.F."/>
            <person name="Baker D."/>
            <person name="Gharbi K."/>
            <person name="Hall N."/>
            <person name="Watson M."/>
            <person name="Adriaenssens E.M."/>
            <person name="Foster-Nyarko E."/>
            <person name="Jarju S."/>
            <person name="Secka A."/>
            <person name="Antonio M."/>
            <person name="Oren A."/>
            <person name="Chaudhuri R.R."/>
            <person name="La Ragione R."/>
            <person name="Hildebrand F."/>
            <person name="Pallen M.J."/>
        </authorList>
    </citation>
    <scope>NUCLEOTIDE SEQUENCE</scope>
    <source>
        <strain evidence="4">9794</strain>
    </source>
</reference>